<sequence length="259" mass="27535">MPATNHARPTGMDRRRLLAGALPAIALLATACGKSRAAEPARPLALVYNGPQGCPGCAPAVADVLRRAPHPFTVKYVDTENPLTAAALAEATLYVQPGGGADLHRTWQDLRDRADLLRDWVRGGGNYLGLCFGGYLAGRDPGFDLLPGDTDGWIGTPGATVPDDRDTVIRVDWRGKPRHMYFQDGPAFLLDDGADATVLARYTNGLPAAVVAPYGKGRVGVSGPHPEADESWYADKGLTNPDGVHLDLAYDLIEATTAR</sequence>
<dbReference type="EMBL" id="QJKF01000001">
    <property type="protein sequence ID" value="PXX70974.1"/>
    <property type="molecule type" value="Genomic_DNA"/>
</dbReference>
<dbReference type="InterPro" id="IPR006311">
    <property type="entry name" value="TAT_signal"/>
</dbReference>
<protein>
    <submittedName>
        <fullName evidence="2">Glutamine amidotransferase-like uncharacterized protein</fullName>
    </submittedName>
</protein>
<dbReference type="Gene3D" id="3.40.50.880">
    <property type="match status" value="1"/>
</dbReference>
<dbReference type="Pfam" id="PF09825">
    <property type="entry name" value="BPL_N"/>
    <property type="match status" value="1"/>
</dbReference>
<evidence type="ECO:0000259" key="1">
    <source>
        <dbReference type="Pfam" id="PF09825"/>
    </source>
</evidence>
<comment type="caution">
    <text evidence="2">The sequence shown here is derived from an EMBL/GenBank/DDBJ whole genome shotgun (WGS) entry which is preliminary data.</text>
</comment>
<evidence type="ECO:0000313" key="3">
    <source>
        <dbReference type="Proteomes" id="UP000247569"/>
    </source>
</evidence>
<gene>
    <name evidence="2" type="ORF">DFR70_101395</name>
</gene>
<dbReference type="InterPro" id="IPR019197">
    <property type="entry name" value="Biotin-prot_ligase_N"/>
</dbReference>
<reference evidence="2 3" key="1">
    <citation type="submission" date="2018-05" db="EMBL/GenBank/DDBJ databases">
        <title>Genomic Encyclopedia of Type Strains, Phase IV (KMG-IV): sequencing the most valuable type-strain genomes for metagenomic binning, comparative biology and taxonomic classification.</title>
        <authorList>
            <person name="Goeker M."/>
        </authorList>
    </citation>
    <scope>NUCLEOTIDE SEQUENCE [LARGE SCALE GENOMIC DNA]</scope>
    <source>
        <strain evidence="2 3">DSM 44704</strain>
    </source>
</reference>
<dbReference type="SUPFAM" id="SSF52317">
    <property type="entry name" value="Class I glutamine amidotransferase-like"/>
    <property type="match status" value="1"/>
</dbReference>
<proteinExistence type="predicted"/>
<dbReference type="PROSITE" id="PS51318">
    <property type="entry name" value="TAT"/>
    <property type="match status" value="1"/>
</dbReference>
<organism evidence="2 3">
    <name type="scientific">Nocardia tenerifensis</name>
    <dbReference type="NCBI Taxonomy" id="228006"/>
    <lineage>
        <taxon>Bacteria</taxon>
        <taxon>Bacillati</taxon>
        <taxon>Actinomycetota</taxon>
        <taxon>Actinomycetes</taxon>
        <taxon>Mycobacteriales</taxon>
        <taxon>Nocardiaceae</taxon>
        <taxon>Nocardia</taxon>
    </lineage>
</organism>
<dbReference type="Proteomes" id="UP000247569">
    <property type="component" value="Unassembled WGS sequence"/>
</dbReference>
<keyword evidence="2" id="KW-0808">Transferase</keyword>
<dbReference type="InterPro" id="IPR029062">
    <property type="entry name" value="Class_I_gatase-like"/>
</dbReference>
<name>A0A318KYP7_9NOCA</name>
<keyword evidence="2" id="KW-0315">Glutamine amidotransferase</keyword>
<dbReference type="RefSeq" id="WP_246002646.1">
    <property type="nucleotide sequence ID" value="NZ_QJKF01000001.1"/>
</dbReference>
<feature type="domain" description="Biotin-protein ligase N-terminal" evidence="1">
    <location>
        <begin position="46"/>
        <end position="143"/>
    </location>
</feature>
<dbReference type="AlphaFoldDB" id="A0A318KYP7"/>
<keyword evidence="3" id="KW-1185">Reference proteome</keyword>
<accession>A0A318KYP7</accession>
<evidence type="ECO:0000313" key="2">
    <source>
        <dbReference type="EMBL" id="PXX70974.1"/>
    </source>
</evidence>
<dbReference type="GO" id="GO:0016740">
    <property type="term" value="F:transferase activity"/>
    <property type="evidence" value="ECO:0007669"/>
    <property type="project" value="UniProtKB-KW"/>
</dbReference>